<gene>
    <name evidence="3" type="primary">fnr</name>
    <name evidence="3" type="ORF">KRX52_04085</name>
</gene>
<dbReference type="SMART" id="SM00419">
    <property type="entry name" value="HTH_CRP"/>
    <property type="match status" value="1"/>
</dbReference>
<proteinExistence type="predicted"/>
<dbReference type="Pfam" id="PF00027">
    <property type="entry name" value="cNMP_binding"/>
    <property type="match status" value="1"/>
</dbReference>
<dbReference type="SMART" id="SM00100">
    <property type="entry name" value="cNMP"/>
    <property type="match status" value="1"/>
</dbReference>
<accession>A0ABS6MT48</accession>
<dbReference type="InterPro" id="IPR012318">
    <property type="entry name" value="HTH_CRP"/>
</dbReference>
<dbReference type="PROSITE" id="PS50042">
    <property type="entry name" value="CNMP_BINDING_3"/>
    <property type="match status" value="1"/>
</dbReference>
<organism evidence="3 4">
    <name type="scientific">Geopseudomonas aromaticivorans</name>
    <dbReference type="NCBI Taxonomy" id="2849492"/>
    <lineage>
        <taxon>Bacteria</taxon>
        <taxon>Pseudomonadati</taxon>
        <taxon>Pseudomonadota</taxon>
        <taxon>Gammaproteobacteria</taxon>
        <taxon>Pseudomonadales</taxon>
        <taxon>Pseudomonadaceae</taxon>
        <taxon>Geopseudomonas</taxon>
    </lineage>
</organism>
<comment type="caution">
    <text evidence="3">The sequence shown here is derived from an EMBL/GenBank/DDBJ whole genome shotgun (WGS) entry which is preliminary data.</text>
</comment>
<dbReference type="CDD" id="cd00092">
    <property type="entry name" value="HTH_CRP"/>
    <property type="match status" value="1"/>
</dbReference>
<evidence type="ECO:0000259" key="1">
    <source>
        <dbReference type="PROSITE" id="PS50042"/>
    </source>
</evidence>
<evidence type="ECO:0000313" key="4">
    <source>
        <dbReference type="Proteomes" id="UP000813068"/>
    </source>
</evidence>
<evidence type="ECO:0000259" key="2">
    <source>
        <dbReference type="PROSITE" id="PS51063"/>
    </source>
</evidence>
<dbReference type="NCBIfam" id="NF008365">
    <property type="entry name" value="PRK11161.1"/>
    <property type="match status" value="1"/>
</dbReference>
<feature type="domain" description="Cyclic nucleotide-binding" evidence="1">
    <location>
        <begin position="13"/>
        <end position="111"/>
    </location>
</feature>
<dbReference type="PANTHER" id="PTHR24567:SF75">
    <property type="entry name" value="FUMARATE AND NITRATE REDUCTION REGULATORY PROTEIN"/>
    <property type="match status" value="1"/>
</dbReference>
<dbReference type="InterPro" id="IPR000595">
    <property type="entry name" value="cNMP-bd_dom"/>
</dbReference>
<dbReference type="PANTHER" id="PTHR24567">
    <property type="entry name" value="CRP FAMILY TRANSCRIPTIONAL REGULATORY PROTEIN"/>
    <property type="match status" value="1"/>
</dbReference>
<dbReference type="Pfam" id="PF13545">
    <property type="entry name" value="HTH_Crp_2"/>
    <property type="match status" value="1"/>
</dbReference>
<dbReference type="InterPro" id="IPR050397">
    <property type="entry name" value="Env_Response_Regulators"/>
</dbReference>
<dbReference type="CDD" id="cd00038">
    <property type="entry name" value="CAP_ED"/>
    <property type="match status" value="1"/>
</dbReference>
<sequence length="238" mass="26363">MSCRDCAVRSHCFPANLHGSELQQLDDIIQRSRPLQKGEHLFAAGESLQQLHAVRTGTLKTYLLSSEGEEQITGFHLPGDVLGLDGLGAFSHPSFAVALETSMVCSIPLSRLEELAGSIPRLRAELLRVMSAAIHAEHEQLRLTRKGAEERLGTFLLELSQRFRQRGYSAQNFILPMSRCEIANYLGLTSETVSRLLARYRDRELVAISGREVRLTDIRRLQQLCGLGAAELADDPAA</sequence>
<name>A0ABS6MT48_9GAMM</name>
<feature type="domain" description="HTH crp-type" evidence="2">
    <location>
        <begin position="146"/>
        <end position="219"/>
    </location>
</feature>
<dbReference type="PROSITE" id="PS51063">
    <property type="entry name" value="HTH_CRP_2"/>
    <property type="match status" value="1"/>
</dbReference>
<evidence type="ECO:0000313" key="3">
    <source>
        <dbReference type="EMBL" id="MBV2131977.1"/>
    </source>
</evidence>
<dbReference type="Proteomes" id="UP000813068">
    <property type="component" value="Unassembled WGS sequence"/>
</dbReference>
<dbReference type="EMBL" id="JAHRGL010000011">
    <property type="protein sequence ID" value="MBV2131977.1"/>
    <property type="molecule type" value="Genomic_DNA"/>
</dbReference>
<protein>
    <submittedName>
        <fullName evidence="3">Fumarate/nitrate reduction transcriptional regulator Fnr</fullName>
    </submittedName>
</protein>
<reference evidence="3 4" key="1">
    <citation type="submission" date="2021-06" db="EMBL/GenBank/DDBJ databases">
        <title>Differences between aerobic and microaerobic xylene degrading microbial communities.</title>
        <authorList>
            <person name="Banerjee S."/>
            <person name="Tancsics A."/>
        </authorList>
    </citation>
    <scope>NUCLEOTIDE SEQUENCE [LARGE SCALE GENOMIC DNA]</scope>
    <source>
        <strain evidence="3 4">MAP12</strain>
    </source>
</reference>
<keyword evidence="4" id="KW-1185">Reference proteome</keyword>